<dbReference type="EMBL" id="JBHUML010000002">
    <property type="protein sequence ID" value="MFD2704635.1"/>
    <property type="molecule type" value="Genomic_DNA"/>
</dbReference>
<name>A0ABW5SXY2_9BACI</name>
<comment type="caution">
    <text evidence="1">The sequence shown here is derived from an EMBL/GenBank/DDBJ whole genome shotgun (WGS) entry which is preliminary data.</text>
</comment>
<keyword evidence="2" id="KW-1185">Reference proteome</keyword>
<proteinExistence type="predicted"/>
<evidence type="ECO:0000313" key="1">
    <source>
        <dbReference type="EMBL" id="MFD2704635.1"/>
    </source>
</evidence>
<protein>
    <submittedName>
        <fullName evidence="1">Uncharacterized protein</fullName>
    </submittedName>
</protein>
<gene>
    <name evidence="1" type="ORF">ACFSUB_04095</name>
</gene>
<sequence>MATWDVTAATDYIRENTLDNEDFIAADDSRKKALLNVAQRTLNEEFPDLAEAGDIDDETVYEFAAVLGAQYNDTMRQRIRGAQDFSIDDFSISFAGGGTTNLSDLIPKEIYDRFGKSKRGVKWTII</sequence>
<organism evidence="1 2">
    <name type="scientific">Salibacterium lacus</name>
    <dbReference type="NCBI Taxonomy" id="1898109"/>
    <lineage>
        <taxon>Bacteria</taxon>
        <taxon>Bacillati</taxon>
        <taxon>Bacillota</taxon>
        <taxon>Bacilli</taxon>
        <taxon>Bacillales</taxon>
        <taxon>Bacillaceae</taxon>
    </lineage>
</organism>
<evidence type="ECO:0000313" key="2">
    <source>
        <dbReference type="Proteomes" id="UP001597520"/>
    </source>
</evidence>
<dbReference type="Proteomes" id="UP001597520">
    <property type="component" value="Unassembled WGS sequence"/>
</dbReference>
<dbReference type="RefSeq" id="WP_380711912.1">
    <property type="nucleotide sequence ID" value="NZ_JBHUML010000002.1"/>
</dbReference>
<accession>A0ABW5SXY2</accession>
<reference evidence="2" key="1">
    <citation type="journal article" date="2019" name="Int. J. Syst. Evol. Microbiol.">
        <title>The Global Catalogue of Microorganisms (GCM) 10K type strain sequencing project: providing services to taxonomists for standard genome sequencing and annotation.</title>
        <authorList>
            <consortium name="The Broad Institute Genomics Platform"/>
            <consortium name="The Broad Institute Genome Sequencing Center for Infectious Disease"/>
            <person name="Wu L."/>
            <person name="Ma J."/>
        </authorList>
    </citation>
    <scope>NUCLEOTIDE SEQUENCE [LARGE SCALE GENOMIC DNA]</scope>
    <source>
        <strain evidence="2">KCTC 33792</strain>
    </source>
</reference>